<dbReference type="InterPro" id="IPR036047">
    <property type="entry name" value="F-box-like_dom_sf"/>
</dbReference>
<dbReference type="RefSeq" id="XP_001836496.2">
    <property type="nucleotide sequence ID" value="XM_001836444.2"/>
</dbReference>
<reference evidence="2 3" key="1">
    <citation type="journal article" date="2010" name="Proc. Natl. Acad. Sci. U.S.A.">
        <title>Insights into evolution of multicellular fungi from the assembled chromosomes of the mushroom Coprinopsis cinerea (Coprinus cinereus).</title>
        <authorList>
            <person name="Stajich J.E."/>
            <person name="Wilke S.K."/>
            <person name="Ahren D."/>
            <person name="Au C.H."/>
            <person name="Birren B.W."/>
            <person name="Borodovsky M."/>
            <person name="Burns C."/>
            <person name="Canback B."/>
            <person name="Casselton L.A."/>
            <person name="Cheng C.K."/>
            <person name="Deng J."/>
            <person name="Dietrich F.S."/>
            <person name="Fargo D.C."/>
            <person name="Farman M.L."/>
            <person name="Gathman A.C."/>
            <person name="Goldberg J."/>
            <person name="Guigo R."/>
            <person name="Hoegger P.J."/>
            <person name="Hooker J.B."/>
            <person name="Huggins A."/>
            <person name="James T.Y."/>
            <person name="Kamada T."/>
            <person name="Kilaru S."/>
            <person name="Kodira C."/>
            <person name="Kues U."/>
            <person name="Kupfer D."/>
            <person name="Kwan H.S."/>
            <person name="Lomsadze A."/>
            <person name="Li W."/>
            <person name="Lilly W.W."/>
            <person name="Ma L.J."/>
            <person name="Mackey A.J."/>
            <person name="Manning G."/>
            <person name="Martin F."/>
            <person name="Muraguchi H."/>
            <person name="Natvig D.O."/>
            <person name="Palmerini H."/>
            <person name="Ramesh M.A."/>
            <person name="Rehmeyer C.J."/>
            <person name="Roe B.A."/>
            <person name="Shenoy N."/>
            <person name="Stanke M."/>
            <person name="Ter-Hovhannisyan V."/>
            <person name="Tunlid A."/>
            <person name="Velagapudi R."/>
            <person name="Vision T.J."/>
            <person name="Zeng Q."/>
            <person name="Zolan M.E."/>
            <person name="Pukkila P.J."/>
        </authorList>
    </citation>
    <scope>NUCLEOTIDE SEQUENCE [LARGE SCALE GENOMIC DNA]</scope>
    <source>
        <strain evidence="3">Okayama-7 / 130 / ATCC MYA-4618 / FGSC 9003</strain>
    </source>
</reference>
<dbReference type="eggNOG" id="ENOG502SQ04">
    <property type="taxonomic scope" value="Eukaryota"/>
</dbReference>
<proteinExistence type="predicted"/>
<dbReference type="Gene3D" id="1.20.1280.50">
    <property type="match status" value="1"/>
</dbReference>
<dbReference type="VEuPathDB" id="FungiDB:CC1G_07579"/>
<dbReference type="OrthoDB" id="424465at2759"/>
<dbReference type="HOGENOM" id="CLU_028039_0_0_1"/>
<name>A8NUN7_COPC7</name>
<dbReference type="EMBL" id="AACS02000004">
    <property type="protein sequence ID" value="EAU85309.2"/>
    <property type="molecule type" value="Genomic_DNA"/>
</dbReference>
<dbReference type="STRING" id="240176.A8NUN7"/>
<gene>
    <name evidence="2" type="ORF">CC1G_07579</name>
</gene>
<dbReference type="InParanoid" id="A8NUN7"/>
<evidence type="ECO:0000313" key="2">
    <source>
        <dbReference type="EMBL" id="EAU85309.2"/>
    </source>
</evidence>
<dbReference type="SUPFAM" id="SSF81383">
    <property type="entry name" value="F-box domain"/>
    <property type="match status" value="1"/>
</dbReference>
<dbReference type="Proteomes" id="UP000001861">
    <property type="component" value="Unassembled WGS sequence"/>
</dbReference>
<feature type="domain" description="F-box" evidence="1">
    <location>
        <begin position="1"/>
        <end position="45"/>
    </location>
</feature>
<dbReference type="Pfam" id="PF12937">
    <property type="entry name" value="F-box-like"/>
    <property type="match status" value="1"/>
</dbReference>
<protein>
    <recommendedName>
        <fullName evidence="1">F-box domain-containing protein</fullName>
    </recommendedName>
</protein>
<dbReference type="PROSITE" id="PS50181">
    <property type="entry name" value="FBOX"/>
    <property type="match status" value="1"/>
</dbReference>
<dbReference type="KEGG" id="cci:CC1G_07579"/>
<dbReference type="InterPro" id="IPR001810">
    <property type="entry name" value="F-box_dom"/>
</dbReference>
<dbReference type="AlphaFoldDB" id="A8NUN7"/>
<dbReference type="GeneID" id="6013040"/>
<dbReference type="OMA" id="GIYRSCT"/>
<evidence type="ECO:0000313" key="3">
    <source>
        <dbReference type="Proteomes" id="UP000001861"/>
    </source>
</evidence>
<keyword evidence="3" id="KW-1185">Reference proteome</keyword>
<organism evidence="2 3">
    <name type="scientific">Coprinopsis cinerea (strain Okayama-7 / 130 / ATCC MYA-4618 / FGSC 9003)</name>
    <name type="common">Inky cap fungus</name>
    <name type="synonym">Hormographiella aspergillata</name>
    <dbReference type="NCBI Taxonomy" id="240176"/>
    <lineage>
        <taxon>Eukaryota</taxon>
        <taxon>Fungi</taxon>
        <taxon>Dikarya</taxon>
        <taxon>Basidiomycota</taxon>
        <taxon>Agaricomycotina</taxon>
        <taxon>Agaricomycetes</taxon>
        <taxon>Agaricomycetidae</taxon>
        <taxon>Agaricales</taxon>
        <taxon>Agaricineae</taxon>
        <taxon>Psathyrellaceae</taxon>
        <taxon>Coprinopsis</taxon>
    </lineage>
</organism>
<evidence type="ECO:0000259" key="1">
    <source>
        <dbReference type="PROSITE" id="PS50181"/>
    </source>
</evidence>
<dbReference type="SMART" id="SM00256">
    <property type="entry name" value="FBOX"/>
    <property type="match status" value="1"/>
</dbReference>
<sequence length="471" mass="52330">MLFNLPDDIILAILQNLEAPDLLVIQQTCRGLHDLATADFIWRTLKFNVPVDLPVDHRNLPGRQIQQRAVDALRLESNWSRKESIVKRLTRIPHVGTVRHLQFLGPSFIVVLSQAVGTRPSTNLSILRVPGPDQSQIPTSILSIELPHTNHTEFTASYSNDTAIIAYVAGDHRVKSLLQVLSIPLHEVDDSNPPVPTVLYSETRPLYGEIFFDPHISGSIVVAGLAKLPDETDNPGTATVSYQLLIVNHATGANSYSDIPFHQDDFVQLKLYRDILYVIRATYKAISITTHGLPNLEDTGSASDKGIRTLSSYRVDDLSPGFEWQLSQEPTDRSNPPLPLFIFHDSGPTMRSVISHYSVPVKADSSEVQPLSPNYQIPMATGAAPVSLCPGESGHRLVWLERRFDTPDLNTEFVVMKAGFDKAKGATVAPVWPNYVALPFQLQSIQTMYFEECTGKICIALHTEEIYVVEL</sequence>
<accession>A8NUN7</accession>
<comment type="caution">
    <text evidence="2">The sequence shown here is derived from an EMBL/GenBank/DDBJ whole genome shotgun (WGS) entry which is preliminary data.</text>
</comment>